<evidence type="ECO:0000256" key="2">
    <source>
        <dbReference type="RuleBase" id="RU361185"/>
    </source>
</evidence>
<dbReference type="RefSeq" id="WP_139218454.1">
    <property type="nucleotide sequence ID" value="NZ_FONS01000007.1"/>
</dbReference>
<dbReference type="STRING" id="34086.SAMN04488084_102374"/>
<evidence type="ECO:0000313" key="5">
    <source>
        <dbReference type="Proteomes" id="UP000183129"/>
    </source>
</evidence>
<dbReference type="InterPro" id="IPR000322">
    <property type="entry name" value="Glyco_hydro_31_TIM"/>
</dbReference>
<evidence type="ECO:0000256" key="1">
    <source>
        <dbReference type="ARBA" id="ARBA00007806"/>
    </source>
</evidence>
<dbReference type="Pfam" id="PF17137">
    <property type="entry name" value="DUF5110"/>
    <property type="match status" value="1"/>
</dbReference>
<evidence type="ECO:0000313" key="4">
    <source>
        <dbReference type="EMBL" id="SFF25733.1"/>
    </source>
</evidence>
<dbReference type="SUPFAM" id="SSF56988">
    <property type="entry name" value="Anthrax protective antigen"/>
    <property type="match status" value="1"/>
</dbReference>
<dbReference type="SUPFAM" id="SSF74650">
    <property type="entry name" value="Galactose mutarotase-like"/>
    <property type="match status" value="1"/>
</dbReference>
<dbReference type="CDD" id="cd06591">
    <property type="entry name" value="GH31_xylosidase_XylS"/>
    <property type="match status" value="1"/>
</dbReference>
<dbReference type="InterPro" id="IPR025887">
    <property type="entry name" value="Glyco_hydro_31_N_dom"/>
</dbReference>
<dbReference type="GO" id="GO:0030246">
    <property type="term" value="F:carbohydrate binding"/>
    <property type="evidence" value="ECO:0007669"/>
    <property type="project" value="InterPro"/>
</dbReference>
<dbReference type="Gene3D" id="2.60.120.380">
    <property type="match status" value="1"/>
</dbReference>
<dbReference type="Gene3D" id="2.60.40.1180">
    <property type="entry name" value="Golgi alpha-mannosidase II"/>
    <property type="match status" value="2"/>
</dbReference>
<dbReference type="AlphaFoldDB" id="A0A1I2H8N4"/>
<dbReference type="InterPro" id="IPR013780">
    <property type="entry name" value="Glyco_hydro_b"/>
</dbReference>
<dbReference type="InterPro" id="IPR048395">
    <property type="entry name" value="Glyco_hydro_31_C"/>
</dbReference>
<dbReference type="Gene3D" id="3.20.20.80">
    <property type="entry name" value="Glycosidases"/>
    <property type="match status" value="1"/>
</dbReference>
<accession>A0A1I2H8N4</accession>
<dbReference type="PROSITE" id="PS51820">
    <property type="entry name" value="PA14"/>
    <property type="match status" value="1"/>
</dbReference>
<dbReference type="CDD" id="cd14752">
    <property type="entry name" value="GH31_N"/>
    <property type="match status" value="1"/>
</dbReference>
<keyword evidence="2" id="KW-0326">Glycosidase</keyword>
<dbReference type="GO" id="GO:0005975">
    <property type="term" value="P:carbohydrate metabolic process"/>
    <property type="evidence" value="ECO:0007669"/>
    <property type="project" value="InterPro"/>
</dbReference>
<protein>
    <submittedName>
        <fullName evidence="4">Alpha-D-xyloside xylohydrolase</fullName>
    </submittedName>
</protein>
<dbReference type="PANTHER" id="PTHR43863">
    <property type="entry name" value="HYDROLASE, PUTATIVE (AFU_ORTHOLOGUE AFUA_1G03140)-RELATED"/>
    <property type="match status" value="1"/>
</dbReference>
<feature type="domain" description="PA14" evidence="3">
    <location>
        <begin position="228"/>
        <end position="374"/>
    </location>
</feature>
<sequence>MRKIRVNSVIFICAVCLYTHVSGQESKNFVRTGTGVEIDIRNSYSGIKKIRLEPVNDQIIHVTQISGPVFNTKPSLMAVWKKNTGQKFTVKEENGQVRLATGAVNVNVSLENGLISFHDDAGKLLLEQNQQMGAAMVPKVFNGESSYQITQLFNAADQEAYYGLGQHQQSMMNYRGRRVDLIQYNTDIAVPFVVSNKGYGLLWDNYSITRAGDIRDYEPLSALRLFSGKQDGWITATYTSRKNPEKVLLTEPVSEISMNWLTDQHKWPKEIIMADAVVTYEGLLESDLEGLYQLQLKYAGYIKVWFDDKLVADYWRQAWNSGSSTIDLPLEKNKKVKFKMEWIPDGGESYLGLTCLPPVPENLKNTFGLQSESGNAVDYYFIQGNNADQVISGYRQVTGKAVLMPKWAMGFWQSRERYKTQQDIQQTVKEFRDRKIPLDNIVLDWSYWKEPEWGSQEFDPARFKAPEQMIKDLHAQHVNLMISVWPKFNSGHDTYAQMDSQNFLYRRNIADGRKDWIGKGYGNTFYDAFNPEARTAFWNLMNKRLYSKGIDAWWMDATEPDMHSNLPVEIRKDLMNPTYAGSSTTYFNAFPLVNAKGVYEGQRAVNPNDRVFILTRSAYAGLQRYAAAAWSGDIASRWEDMKAQISAGVNFSLSGMPYWTMDIGGFSVEKRYEQPNTADQEEWRELNTRWFQFGAFVPLFRSHGQYPFREIYNIAPEGHPAYRSMLYYNKLRYRLMPYIYSLAGQSYHQDYTIMRGLMMDFPNDMKAANLNDAFMFGPSVLVSPVLEYKATKRKVYLPSGQGWYDFYTGQFLKGGQDIQADAPYERMPLYIKEGSILPTGPDLQYTAEKKADPLTILVYTGKDAVFSLYEDEGTNYNYEKGAFSQIDFSYQESTGKLTVADRKGEFPGMMKSRTFKVVFVSPGMNVAADQQDHKSAQTLKYTGKKAILSKNQIK</sequence>
<organism evidence="4 5">
    <name type="scientific">Pedobacter antarcticus</name>
    <dbReference type="NCBI Taxonomy" id="34086"/>
    <lineage>
        <taxon>Bacteria</taxon>
        <taxon>Pseudomonadati</taxon>
        <taxon>Bacteroidota</taxon>
        <taxon>Sphingobacteriia</taxon>
        <taxon>Sphingobacteriales</taxon>
        <taxon>Sphingobacteriaceae</taxon>
        <taxon>Pedobacter</taxon>
    </lineage>
</organism>
<dbReference type="InterPro" id="IPR033403">
    <property type="entry name" value="DUF5110"/>
</dbReference>
<dbReference type="Proteomes" id="UP000183129">
    <property type="component" value="Unassembled WGS sequence"/>
</dbReference>
<dbReference type="PANTHER" id="PTHR43863:SF2">
    <property type="entry name" value="MALTASE-GLUCOAMYLASE"/>
    <property type="match status" value="1"/>
</dbReference>
<gene>
    <name evidence="4" type="ORF">SAMN03003324_03045</name>
</gene>
<dbReference type="Gene3D" id="2.60.40.1760">
    <property type="entry name" value="glycosyl hydrolase (family 31)"/>
    <property type="match status" value="1"/>
</dbReference>
<dbReference type="InterPro" id="IPR037524">
    <property type="entry name" value="PA14/GLEYA"/>
</dbReference>
<reference evidence="4 5" key="1">
    <citation type="submission" date="2016-10" db="EMBL/GenBank/DDBJ databases">
        <authorList>
            <person name="de Groot N.N."/>
        </authorList>
    </citation>
    <scope>NUCLEOTIDE SEQUENCE [LARGE SCALE GENOMIC DNA]</scope>
    <source>
        <strain evidence="4 5">ATCC 51969</strain>
    </source>
</reference>
<dbReference type="SUPFAM" id="SSF51011">
    <property type="entry name" value="Glycosyl hydrolase domain"/>
    <property type="match status" value="1"/>
</dbReference>
<dbReference type="EMBL" id="FONS01000007">
    <property type="protein sequence ID" value="SFF25733.1"/>
    <property type="molecule type" value="Genomic_DNA"/>
</dbReference>
<dbReference type="SUPFAM" id="SSF51445">
    <property type="entry name" value="(Trans)glycosidases"/>
    <property type="match status" value="1"/>
</dbReference>
<dbReference type="InterPro" id="IPR011013">
    <property type="entry name" value="Gal_mutarotase_sf_dom"/>
</dbReference>
<dbReference type="InterPro" id="IPR017853">
    <property type="entry name" value="GH"/>
</dbReference>
<name>A0A1I2H8N4_9SPHI</name>
<proteinExistence type="inferred from homology"/>
<dbReference type="GO" id="GO:0004553">
    <property type="term" value="F:hydrolase activity, hydrolyzing O-glycosyl compounds"/>
    <property type="evidence" value="ECO:0007669"/>
    <property type="project" value="InterPro"/>
</dbReference>
<dbReference type="Pfam" id="PF13802">
    <property type="entry name" value="Gal_mutarotas_2"/>
    <property type="match status" value="1"/>
</dbReference>
<keyword evidence="2 4" id="KW-0378">Hydrolase</keyword>
<dbReference type="Pfam" id="PF01055">
    <property type="entry name" value="Glyco_hydro_31_2nd"/>
    <property type="match status" value="1"/>
</dbReference>
<dbReference type="Pfam" id="PF21365">
    <property type="entry name" value="Glyco_hydro_31_3rd"/>
    <property type="match status" value="1"/>
</dbReference>
<dbReference type="InterPro" id="IPR051816">
    <property type="entry name" value="Glycosyl_Hydrolase_31"/>
</dbReference>
<evidence type="ECO:0000259" key="3">
    <source>
        <dbReference type="PROSITE" id="PS51820"/>
    </source>
</evidence>
<comment type="similarity">
    <text evidence="1 2">Belongs to the glycosyl hydrolase 31 family.</text>
</comment>